<evidence type="ECO:0000256" key="2">
    <source>
        <dbReference type="ARBA" id="ARBA00001946"/>
    </source>
</evidence>
<comment type="cofactor">
    <cofactor evidence="1 17">
        <name>Mn(2+)</name>
        <dbReference type="ChEBI" id="CHEBI:29035"/>
    </cofactor>
</comment>
<proteinExistence type="predicted"/>
<keyword evidence="14 17" id="KW-0464">Manganese</keyword>
<dbReference type="EC" id="2.7.7.7" evidence="3 17"/>
<gene>
    <name evidence="17 20" type="primary">dnaQ</name>
    <name evidence="20" type="ORF">ACFQDM_08185</name>
</gene>
<dbReference type="Pfam" id="PF00929">
    <property type="entry name" value="RNase_T"/>
    <property type="match status" value="1"/>
</dbReference>
<protein>
    <recommendedName>
        <fullName evidence="4 17">DNA polymerase III subunit epsilon</fullName>
        <ecNumber evidence="3 17">2.7.7.7</ecNumber>
    </recommendedName>
</protein>
<organism evidence="20 21">
    <name type="scientific">Ponticaulis profundi</name>
    <dbReference type="NCBI Taxonomy" id="2665222"/>
    <lineage>
        <taxon>Bacteria</taxon>
        <taxon>Pseudomonadati</taxon>
        <taxon>Pseudomonadota</taxon>
        <taxon>Alphaproteobacteria</taxon>
        <taxon>Hyphomonadales</taxon>
        <taxon>Hyphomonadaceae</taxon>
        <taxon>Ponticaulis</taxon>
    </lineage>
</organism>
<keyword evidence="7 17" id="KW-0235">DNA replication</keyword>
<dbReference type="SMART" id="SM00479">
    <property type="entry name" value="EXOIII"/>
    <property type="match status" value="1"/>
</dbReference>
<keyword evidence="6 17" id="KW-0548">Nucleotidyltransferase</keyword>
<comment type="cofactor">
    <cofactor evidence="2 17">
        <name>Mg(2+)</name>
        <dbReference type="ChEBI" id="CHEBI:18420"/>
    </cofactor>
</comment>
<keyword evidence="10 17" id="KW-0378">Hydrolase</keyword>
<keyword evidence="11 17" id="KW-0269">Exonuclease</keyword>
<accession>A0ABW1S8W6</accession>
<evidence type="ECO:0000256" key="16">
    <source>
        <dbReference type="ARBA" id="ARBA00049244"/>
    </source>
</evidence>
<keyword evidence="8 17" id="KW-0540">Nuclease</keyword>
<keyword evidence="5 17" id="KW-0808">Transferase</keyword>
<evidence type="ECO:0000256" key="3">
    <source>
        <dbReference type="ARBA" id="ARBA00012417"/>
    </source>
</evidence>
<dbReference type="InterPro" id="IPR012337">
    <property type="entry name" value="RNaseH-like_sf"/>
</dbReference>
<evidence type="ECO:0000256" key="13">
    <source>
        <dbReference type="ARBA" id="ARBA00022932"/>
    </source>
</evidence>
<keyword evidence="13 17" id="KW-0239">DNA-directed DNA polymerase</keyword>
<comment type="subunit">
    <text evidence="17">DNA polymerase III contains a core (composed of alpha, epsilon and theta chains) that associates with a tau subunit. This core dimerizes to form the POLIII' complex. PolIII' associates with the gamma complex (composed of gamma, delta, delta', psi and chi chains) and with the beta chain to form the complete DNA polymerase III complex.</text>
</comment>
<evidence type="ECO:0000256" key="14">
    <source>
        <dbReference type="ARBA" id="ARBA00023211"/>
    </source>
</evidence>
<feature type="region of interest" description="Disordered" evidence="18">
    <location>
        <begin position="180"/>
        <end position="199"/>
    </location>
</feature>
<name>A0ABW1S8W6_9PROT</name>
<reference evidence="21" key="1">
    <citation type="journal article" date="2019" name="Int. J. Syst. Evol. Microbiol.">
        <title>The Global Catalogue of Microorganisms (GCM) 10K type strain sequencing project: providing services to taxonomists for standard genome sequencing and annotation.</title>
        <authorList>
            <consortium name="The Broad Institute Genomics Platform"/>
            <consortium name="The Broad Institute Genome Sequencing Center for Infectious Disease"/>
            <person name="Wu L."/>
            <person name="Ma J."/>
        </authorList>
    </citation>
    <scope>NUCLEOTIDE SEQUENCE [LARGE SCALE GENOMIC DNA]</scope>
    <source>
        <strain evidence="21">CGMCC-1.15741</strain>
    </source>
</reference>
<evidence type="ECO:0000256" key="1">
    <source>
        <dbReference type="ARBA" id="ARBA00001936"/>
    </source>
</evidence>
<dbReference type="PANTHER" id="PTHR30231">
    <property type="entry name" value="DNA POLYMERASE III SUBUNIT EPSILON"/>
    <property type="match status" value="1"/>
</dbReference>
<dbReference type="InterPro" id="IPR036397">
    <property type="entry name" value="RNaseH_sf"/>
</dbReference>
<dbReference type="NCBIfam" id="TIGR01406">
    <property type="entry name" value="dnaQ_proteo"/>
    <property type="match status" value="1"/>
</dbReference>
<comment type="catalytic activity">
    <reaction evidence="16 17">
        <text>DNA(n) + a 2'-deoxyribonucleoside 5'-triphosphate = DNA(n+1) + diphosphate</text>
        <dbReference type="Rhea" id="RHEA:22508"/>
        <dbReference type="Rhea" id="RHEA-COMP:17339"/>
        <dbReference type="Rhea" id="RHEA-COMP:17340"/>
        <dbReference type="ChEBI" id="CHEBI:33019"/>
        <dbReference type="ChEBI" id="CHEBI:61560"/>
        <dbReference type="ChEBI" id="CHEBI:173112"/>
        <dbReference type="EC" id="2.7.7.7"/>
    </reaction>
</comment>
<dbReference type="RefSeq" id="WP_377377867.1">
    <property type="nucleotide sequence ID" value="NZ_JBHSSW010000009.1"/>
</dbReference>
<dbReference type="CDD" id="cd06131">
    <property type="entry name" value="DNA_pol_III_epsilon_Ecoli_like"/>
    <property type="match status" value="1"/>
</dbReference>
<comment type="function">
    <text evidence="15 17">DNA polymerase III is a complex, multichain enzyme responsible for most of the replicative synthesis in bacteria. The epsilon subunit contain the editing function and is a proofreading 3'-5' exonuclease.</text>
</comment>
<dbReference type="InterPro" id="IPR006054">
    <property type="entry name" value="DnaQ"/>
</dbReference>
<evidence type="ECO:0000256" key="12">
    <source>
        <dbReference type="ARBA" id="ARBA00022842"/>
    </source>
</evidence>
<dbReference type="Proteomes" id="UP001596303">
    <property type="component" value="Unassembled WGS sequence"/>
</dbReference>
<evidence type="ECO:0000256" key="10">
    <source>
        <dbReference type="ARBA" id="ARBA00022801"/>
    </source>
</evidence>
<evidence type="ECO:0000256" key="5">
    <source>
        <dbReference type="ARBA" id="ARBA00022679"/>
    </source>
</evidence>
<evidence type="ECO:0000313" key="21">
    <source>
        <dbReference type="Proteomes" id="UP001596303"/>
    </source>
</evidence>
<dbReference type="NCBIfam" id="NF004316">
    <property type="entry name" value="PRK05711.1"/>
    <property type="match status" value="1"/>
</dbReference>
<evidence type="ECO:0000256" key="17">
    <source>
        <dbReference type="RuleBase" id="RU364087"/>
    </source>
</evidence>
<dbReference type="SUPFAM" id="SSF53098">
    <property type="entry name" value="Ribonuclease H-like"/>
    <property type="match status" value="1"/>
</dbReference>
<evidence type="ECO:0000256" key="18">
    <source>
        <dbReference type="SAM" id="MobiDB-lite"/>
    </source>
</evidence>
<dbReference type="EMBL" id="JBHSSW010000009">
    <property type="protein sequence ID" value="MFC6198053.1"/>
    <property type="molecule type" value="Genomic_DNA"/>
</dbReference>
<evidence type="ECO:0000259" key="19">
    <source>
        <dbReference type="SMART" id="SM00479"/>
    </source>
</evidence>
<evidence type="ECO:0000256" key="4">
    <source>
        <dbReference type="ARBA" id="ARBA00020352"/>
    </source>
</evidence>
<dbReference type="Gene3D" id="3.30.420.10">
    <property type="entry name" value="Ribonuclease H-like superfamily/Ribonuclease H"/>
    <property type="match status" value="1"/>
</dbReference>
<evidence type="ECO:0000256" key="6">
    <source>
        <dbReference type="ARBA" id="ARBA00022695"/>
    </source>
</evidence>
<evidence type="ECO:0000256" key="8">
    <source>
        <dbReference type="ARBA" id="ARBA00022722"/>
    </source>
</evidence>
<dbReference type="PANTHER" id="PTHR30231:SF41">
    <property type="entry name" value="DNA POLYMERASE III SUBUNIT EPSILON"/>
    <property type="match status" value="1"/>
</dbReference>
<dbReference type="NCBIfam" id="TIGR00573">
    <property type="entry name" value="dnaq"/>
    <property type="match status" value="1"/>
</dbReference>
<keyword evidence="9 17" id="KW-0479">Metal-binding</keyword>
<keyword evidence="12 17" id="KW-0460">Magnesium</keyword>
<evidence type="ECO:0000256" key="11">
    <source>
        <dbReference type="ARBA" id="ARBA00022839"/>
    </source>
</evidence>
<comment type="caution">
    <text evidence="20">The sequence shown here is derived from an EMBL/GenBank/DDBJ whole genome shotgun (WGS) entry which is preliminary data.</text>
</comment>
<evidence type="ECO:0000256" key="9">
    <source>
        <dbReference type="ARBA" id="ARBA00022723"/>
    </source>
</evidence>
<evidence type="ECO:0000256" key="7">
    <source>
        <dbReference type="ARBA" id="ARBA00022705"/>
    </source>
</evidence>
<evidence type="ECO:0000256" key="15">
    <source>
        <dbReference type="ARBA" id="ARBA00025483"/>
    </source>
</evidence>
<dbReference type="InterPro" id="IPR013520">
    <property type="entry name" value="Ribonucl_H"/>
</dbReference>
<dbReference type="GO" id="GO:0003887">
    <property type="term" value="F:DNA-directed DNA polymerase activity"/>
    <property type="evidence" value="ECO:0007669"/>
    <property type="project" value="UniProtKB-EC"/>
</dbReference>
<evidence type="ECO:0000313" key="20">
    <source>
        <dbReference type="EMBL" id="MFC6198053.1"/>
    </source>
</evidence>
<keyword evidence="21" id="KW-1185">Reference proteome</keyword>
<feature type="domain" description="Exonuclease" evidence="19">
    <location>
        <begin position="2"/>
        <end position="174"/>
    </location>
</feature>
<dbReference type="InterPro" id="IPR006309">
    <property type="entry name" value="DnaQ_proteo"/>
</dbReference>
<sequence length="235" mass="26508">MREIMFDVETTGLFHDQGDRIIEVGAVEVKNFMPTGETFQSYVDPGRSVSEETIKITGITDDMLVGQPKFEDPEIADKLLEFIGDARIVAHNAKFDRGFLNMELKKAGRRPIPDDRWLDSAAMARSKFPGSPVSLDALCKRFNVNAEARTFHGALLDSQLLAEVYLELNGGRHRSFSFDAREDDGMDGGKRRAAKQRPSPLKSLITADEIFRHRAFIDDLDAPSRWFERSLQEDA</sequence>